<dbReference type="OrthoDB" id="3660033at2"/>
<dbReference type="GO" id="GO:0003700">
    <property type="term" value="F:DNA-binding transcription factor activity"/>
    <property type="evidence" value="ECO:0007669"/>
    <property type="project" value="InterPro"/>
</dbReference>
<dbReference type="SMART" id="SM00342">
    <property type="entry name" value="HTH_ARAC"/>
    <property type="match status" value="1"/>
</dbReference>
<name>A0A222VSJ5_9PSEU</name>
<dbReference type="EMBL" id="FMZE01000010">
    <property type="protein sequence ID" value="SDD63461.1"/>
    <property type="molecule type" value="Genomic_DNA"/>
</dbReference>
<dbReference type="Gene3D" id="1.10.10.60">
    <property type="entry name" value="Homeodomain-like"/>
    <property type="match status" value="1"/>
</dbReference>
<dbReference type="InterPro" id="IPR052158">
    <property type="entry name" value="INH-QAR"/>
</dbReference>
<gene>
    <name evidence="3" type="ORF">SAMN05421630_110294</name>
</gene>
<dbReference type="Pfam" id="PF12833">
    <property type="entry name" value="HTH_18"/>
    <property type="match status" value="1"/>
</dbReference>
<evidence type="ECO:0000256" key="1">
    <source>
        <dbReference type="ARBA" id="ARBA00023015"/>
    </source>
</evidence>
<dbReference type="PANTHER" id="PTHR43130">
    <property type="entry name" value="ARAC-FAMILY TRANSCRIPTIONAL REGULATOR"/>
    <property type="match status" value="1"/>
</dbReference>
<dbReference type="STRING" id="530584.SAMN05421630_110294"/>
<dbReference type="InterPro" id="IPR002818">
    <property type="entry name" value="DJ-1/PfpI"/>
</dbReference>
<sequence>MSQVSSQLHVVAALVDEGSNPFELACLTEVLGIDRPEVGGLLYDLQMCARQPTVPMRQGFFAMTGIATLSALQRADTVIVPNRPDTATPHHPDVLDAIAQAHDRGARMIGMCSGAFTLAEAAVLDGRRVTVHWQWAEEFRARYPRVHVDDNVLFVDDGDILTSAGSAAALDLALHVVRRDHGAEIGTAVARRLVFPGHRPGGQRQFIERPIPKETESPLAAALAWAEQHATEPISVADIASRAAMSPASLHRRFRNELGSTPIQWLTSVRVEHARRLLEQTDLAVDQIAHRSGLGSTANLRTRLAGQTGLTPSAYRRAFSARLAEQGP</sequence>
<reference evidence="3 4" key="1">
    <citation type="submission" date="2016-10" db="EMBL/GenBank/DDBJ databases">
        <authorList>
            <person name="de Groot N.N."/>
        </authorList>
    </citation>
    <scope>NUCLEOTIDE SEQUENCE [LARGE SCALE GENOMIC DNA]</scope>
    <source>
        <strain evidence="3 4">CGMCC 4.5506</strain>
    </source>
</reference>
<keyword evidence="4" id="KW-1185">Reference proteome</keyword>
<dbReference type="SUPFAM" id="SSF52317">
    <property type="entry name" value="Class I glutamine amidotransferase-like"/>
    <property type="match status" value="1"/>
</dbReference>
<dbReference type="Pfam" id="PF01965">
    <property type="entry name" value="DJ-1_PfpI"/>
    <property type="match status" value="1"/>
</dbReference>
<dbReference type="CDD" id="cd03137">
    <property type="entry name" value="GATase1_AraC_1"/>
    <property type="match status" value="1"/>
</dbReference>
<dbReference type="SUPFAM" id="SSF46689">
    <property type="entry name" value="Homeodomain-like"/>
    <property type="match status" value="2"/>
</dbReference>
<dbReference type="InterPro" id="IPR018060">
    <property type="entry name" value="HTH_AraC"/>
</dbReference>
<dbReference type="GO" id="GO:0043565">
    <property type="term" value="F:sequence-specific DNA binding"/>
    <property type="evidence" value="ECO:0007669"/>
    <property type="project" value="InterPro"/>
</dbReference>
<evidence type="ECO:0000313" key="4">
    <source>
        <dbReference type="Proteomes" id="UP000199494"/>
    </source>
</evidence>
<dbReference type="InterPro" id="IPR029062">
    <property type="entry name" value="Class_I_gatase-like"/>
</dbReference>
<evidence type="ECO:0000256" key="2">
    <source>
        <dbReference type="ARBA" id="ARBA00023163"/>
    </source>
</evidence>
<dbReference type="Proteomes" id="UP000199494">
    <property type="component" value="Unassembled WGS sequence"/>
</dbReference>
<dbReference type="PANTHER" id="PTHR43130:SF3">
    <property type="entry name" value="HTH-TYPE TRANSCRIPTIONAL REGULATOR RV1931C"/>
    <property type="match status" value="1"/>
</dbReference>
<dbReference type="AlphaFoldDB" id="A0A222VSJ5"/>
<dbReference type="Gene3D" id="3.40.50.880">
    <property type="match status" value="1"/>
</dbReference>
<protein>
    <submittedName>
        <fullName evidence="3">AraC family transcriptional regulator, transcriptional activator FtrA</fullName>
    </submittedName>
</protein>
<dbReference type="PROSITE" id="PS01124">
    <property type="entry name" value="HTH_ARAC_FAMILY_2"/>
    <property type="match status" value="1"/>
</dbReference>
<accession>A0A222VSJ5</accession>
<proteinExistence type="predicted"/>
<organism evidence="3 4">
    <name type="scientific">Prauserella marina</name>
    <dbReference type="NCBI Taxonomy" id="530584"/>
    <lineage>
        <taxon>Bacteria</taxon>
        <taxon>Bacillati</taxon>
        <taxon>Actinomycetota</taxon>
        <taxon>Actinomycetes</taxon>
        <taxon>Pseudonocardiales</taxon>
        <taxon>Pseudonocardiaceae</taxon>
        <taxon>Prauserella</taxon>
    </lineage>
</organism>
<keyword evidence="2" id="KW-0804">Transcription</keyword>
<keyword evidence="1" id="KW-0805">Transcription regulation</keyword>
<dbReference type="InterPro" id="IPR009057">
    <property type="entry name" value="Homeodomain-like_sf"/>
</dbReference>
<dbReference type="RefSeq" id="WP_091808954.1">
    <property type="nucleotide sequence ID" value="NZ_CP016353.1"/>
</dbReference>
<dbReference type="KEGG" id="pmad:BAY61_18660"/>
<evidence type="ECO:0000313" key="3">
    <source>
        <dbReference type="EMBL" id="SDD63461.1"/>
    </source>
</evidence>